<comment type="caution">
    <text evidence="2">The sequence shown here is derived from an EMBL/GenBank/DDBJ whole genome shotgun (WGS) entry which is preliminary data.</text>
</comment>
<protein>
    <submittedName>
        <fullName evidence="2">Uncharacterized protein</fullName>
    </submittedName>
</protein>
<evidence type="ECO:0000313" key="2">
    <source>
        <dbReference type="EMBL" id="GAA2115337.1"/>
    </source>
</evidence>
<feature type="region of interest" description="Disordered" evidence="1">
    <location>
        <begin position="1"/>
        <end position="21"/>
    </location>
</feature>
<reference evidence="3" key="1">
    <citation type="journal article" date="2019" name="Int. J. Syst. Evol. Microbiol.">
        <title>The Global Catalogue of Microorganisms (GCM) 10K type strain sequencing project: providing services to taxonomists for standard genome sequencing and annotation.</title>
        <authorList>
            <consortium name="The Broad Institute Genomics Platform"/>
            <consortium name="The Broad Institute Genome Sequencing Center for Infectious Disease"/>
            <person name="Wu L."/>
            <person name="Ma J."/>
        </authorList>
    </citation>
    <scope>NUCLEOTIDE SEQUENCE [LARGE SCALE GENOMIC DNA]</scope>
    <source>
        <strain evidence="3">JCM 13813</strain>
    </source>
</reference>
<sequence length="61" mass="6923">MVRTFSRPRSETEPGGNPSRTFSLAFAREIDEADEQLVTLLDTRRGWSPTAKTHWSGRSQT</sequence>
<name>A0ABP5JEB3_9ACTN</name>
<dbReference type="Proteomes" id="UP001501161">
    <property type="component" value="Unassembled WGS sequence"/>
</dbReference>
<organism evidence="2 3">
    <name type="scientific">Nocardioides furvisabuli</name>
    <dbReference type="NCBI Taxonomy" id="375542"/>
    <lineage>
        <taxon>Bacteria</taxon>
        <taxon>Bacillati</taxon>
        <taxon>Actinomycetota</taxon>
        <taxon>Actinomycetes</taxon>
        <taxon>Propionibacteriales</taxon>
        <taxon>Nocardioidaceae</taxon>
        <taxon>Nocardioides</taxon>
    </lineage>
</organism>
<dbReference type="EMBL" id="BAAAMQ010000017">
    <property type="protein sequence ID" value="GAA2115337.1"/>
    <property type="molecule type" value="Genomic_DNA"/>
</dbReference>
<gene>
    <name evidence="2" type="ORF">GCM10009726_34050</name>
</gene>
<keyword evidence="3" id="KW-1185">Reference proteome</keyword>
<proteinExistence type="predicted"/>
<evidence type="ECO:0000256" key="1">
    <source>
        <dbReference type="SAM" id="MobiDB-lite"/>
    </source>
</evidence>
<accession>A0ABP5JEB3</accession>
<evidence type="ECO:0000313" key="3">
    <source>
        <dbReference type="Proteomes" id="UP001501161"/>
    </source>
</evidence>